<comment type="caution">
    <text evidence="11">The sequence shown here is derived from an EMBL/GenBank/DDBJ whole genome shotgun (WGS) entry which is preliminary data.</text>
</comment>
<feature type="binding site" evidence="9">
    <location>
        <position position="130"/>
    </location>
    <ligand>
        <name>Zn(2+)</name>
        <dbReference type="ChEBI" id="CHEBI:29105"/>
        <note>catalytic</note>
    </ligand>
</feature>
<comment type="cofactor">
    <cofactor evidence="9">
        <name>Zn(2+)</name>
        <dbReference type="ChEBI" id="CHEBI:29105"/>
    </cofactor>
    <text evidence="9">Binds 1 zinc ion.</text>
</comment>
<feature type="region of interest" description="Disordered" evidence="10">
    <location>
        <begin position="162"/>
        <end position="211"/>
    </location>
</feature>
<evidence type="ECO:0000313" key="12">
    <source>
        <dbReference type="EMBL" id="PAT06319.1"/>
    </source>
</evidence>
<keyword evidence="14" id="KW-1185">Reference proteome</keyword>
<dbReference type="GO" id="GO:0004222">
    <property type="term" value="F:metalloendopeptidase activity"/>
    <property type="evidence" value="ECO:0007669"/>
    <property type="project" value="InterPro"/>
</dbReference>
<dbReference type="GO" id="GO:0005737">
    <property type="term" value="C:cytoplasm"/>
    <property type="evidence" value="ECO:0007669"/>
    <property type="project" value="UniProtKB-SubCell"/>
</dbReference>
<keyword evidence="6 9" id="KW-0255">Endonuclease</keyword>
<dbReference type="Proteomes" id="UP000218281">
    <property type="component" value="Unassembled WGS sequence"/>
</dbReference>
<evidence type="ECO:0000313" key="14">
    <source>
        <dbReference type="Proteomes" id="UP000218281"/>
    </source>
</evidence>
<evidence type="ECO:0000256" key="3">
    <source>
        <dbReference type="ARBA" id="ARBA00022552"/>
    </source>
</evidence>
<dbReference type="InterPro" id="IPR020549">
    <property type="entry name" value="YbeY_CS"/>
</dbReference>
<dbReference type="GO" id="GO:0004521">
    <property type="term" value="F:RNA endonuclease activity"/>
    <property type="evidence" value="ECO:0007669"/>
    <property type="project" value="UniProtKB-UniRule"/>
</dbReference>
<gene>
    <name evidence="9" type="primary">ybeY</name>
    <name evidence="11" type="ORF">CIG21_02315</name>
    <name evidence="12" type="ORF">CKJ81_05050</name>
</gene>
<evidence type="ECO:0000256" key="1">
    <source>
        <dbReference type="ARBA" id="ARBA00010875"/>
    </source>
</evidence>
<comment type="subcellular location">
    <subcellularLocation>
        <location evidence="9">Cytoplasm</location>
    </subcellularLocation>
</comment>
<feature type="compositionally biased region" description="Polar residues" evidence="10">
    <location>
        <begin position="198"/>
        <end position="211"/>
    </location>
</feature>
<dbReference type="HAMAP" id="MF_00009">
    <property type="entry name" value="Endoribonucl_YbeY"/>
    <property type="match status" value="1"/>
</dbReference>
<dbReference type="EMBL" id="NSGO01000004">
    <property type="protein sequence ID" value="PAT06319.1"/>
    <property type="molecule type" value="Genomic_DNA"/>
</dbReference>
<name>A0A269PFM0_9CORY</name>
<keyword evidence="8 9" id="KW-0862">Zinc</keyword>
<dbReference type="GO" id="GO:0006364">
    <property type="term" value="P:rRNA processing"/>
    <property type="evidence" value="ECO:0007669"/>
    <property type="project" value="UniProtKB-UniRule"/>
</dbReference>
<keyword evidence="7 9" id="KW-0378">Hydrolase</keyword>
<feature type="compositionally biased region" description="Basic and acidic residues" evidence="10">
    <location>
        <begin position="175"/>
        <end position="196"/>
    </location>
</feature>
<comment type="similarity">
    <text evidence="1 9">Belongs to the endoribonuclease YbeY family.</text>
</comment>
<evidence type="ECO:0000256" key="8">
    <source>
        <dbReference type="ARBA" id="ARBA00022833"/>
    </source>
</evidence>
<evidence type="ECO:0000256" key="4">
    <source>
        <dbReference type="ARBA" id="ARBA00022722"/>
    </source>
</evidence>
<dbReference type="InterPro" id="IPR023091">
    <property type="entry name" value="MetalPrtase_cat_dom_sf_prd"/>
</dbReference>
<dbReference type="Pfam" id="PF02130">
    <property type="entry name" value="YbeY"/>
    <property type="match status" value="1"/>
</dbReference>
<dbReference type="PROSITE" id="PS01306">
    <property type="entry name" value="UPF0054"/>
    <property type="match status" value="1"/>
</dbReference>
<evidence type="ECO:0000256" key="2">
    <source>
        <dbReference type="ARBA" id="ARBA00022517"/>
    </source>
</evidence>
<dbReference type="GO" id="GO:0008270">
    <property type="term" value="F:zinc ion binding"/>
    <property type="evidence" value="ECO:0007669"/>
    <property type="project" value="UniProtKB-UniRule"/>
</dbReference>
<dbReference type="AlphaFoldDB" id="A0A269PFM0"/>
<dbReference type="Proteomes" id="UP000215771">
    <property type="component" value="Unassembled WGS sequence"/>
</dbReference>
<keyword evidence="5 9" id="KW-0479">Metal-binding</keyword>
<evidence type="ECO:0000256" key="10">
    <source>
        <dbReference type="SAM" id="MobiDB-lite"/>
    </source>
</evidence>
<feature type="binding site" evidence="9">
    <location>
        <position position="124"/>
    </location>
    <ligand>
        <name>Zn(2+)</name>
        <dbReference type="ChEBI" id="CHEBI:29105"/>
        <note>catalytic</note>
    </ligand>
</feature>
<keyword evidence="4 9" id="KW-0540">Nuclease</keyword>
<keyword evidence="3 9" id="KW-0698">rRNA processing</keyword>
<dbReference type="EMBL" id="NQMQ01000002">
    <property type="protein sequence ID" value="PAJ71025.1"/>
    <property type="molecule type" value="Genomic_DNA"/>
</dbReference>
<evidence type="ECO:0000256" key="5">
    <source>
        <dbReference type="ARBA" id="ARBA00022723"/>
    </source>
</evidence>
<evidence type="ECO:0000256" key="7">
    <source>
        <dbReference type="ARBA" id="ARBA00022801"/>
    </source>
</evidence>
<feature type="binding site" evidence="9">
    <location>
        <position position="120"/>
    </location>
    <ligand>
        <name>Zn(2+)</name>
        <dbReference type="ChEBI" id="CHEBI:29105"/>
        <note>catalytic</note>
    </ligand>
</feature>
<dbReference type="Gene3D" id="3.40.390.30">
    <property type="entry name" value="Metalloproteases ('zincins'), catalytic domain"/>
    <property type="match status" value="1"/>
</dbReference>
<proteinExistence type="inferred from homology"/>
<keyword evidence="9" id="KW-0963">Cytoplasm</keyword>
<protein>
    <recommendedName>
        <fullName evidence="9">Endoribonuclease YbeY</fullName>
        <ecNumber evidence="9">3.1.-.-</ecNumber>
    </recommendedName>
</protein>
<dbReference type="SUPFAM" id="SSF55486">
    <property type="entry name" value="Metalloproteases ('zincins'), catalytic domain"/>
    <property type="match status" value="1"/>
</dbReference>
<organism evidence="11 13">
    <name type="scientific">Corynebacterium hadale</name>
    <dbReference type="NCBI Taxonomy" id="2026255"/>
    <lineage>
        <taxon>Bacteria</taxon>
        <taxon>Bacillati</taxon>
        <taxon>Actinomycetota</taxon>
        <taxon>Actinomycetes</taxon>
        <taxon>Mycobacteriales</taxon>
        <taxon>Corynebacteriaceae</taxon>
        <taxon>Corynebacterium</taxon>
    </lineage>
</organism>
<keyword evidence="2 9" id="KW-0690">Ribosome biogenesis</keyword>
<dbReference type="RefSeq" id="WP_095275491.1">
    <property type="nucleotide sequence ID" value="NZ_CP047655.1"/>
</dbReference>
<evidence type="ECO:0000256" key="6">
    <source>
        <dbReference type="ARBA" id="ARBA00022759"/>
    </source>
</evidence>
<evidence type="ECO:0000313" key="13">
    <source>
        <dbReference type="Proteomes" id="UP000215771"/>
    </source>
</evidence>
<dbReference type="InterPro" id="IPR002036">
    <property type="entry name" value="YbeY"/>
</dbReference>
<dbReference type="PANTHER" id="PTHR46986:SF1">
    <property type="entry name" value="ENDORIBONUCLEASE YBEY, CHLOROPLASTIC"/>
    <property type="match status" value="1"/>
</dbReference>
<dbReference type="PANTHER" id="PTHR46986">
    <property type="entry name" value="ENDORIBONUCLEASE YBEY, CHLOROPLASTIC"/>
    <property type="match status" value="1"/>
</dbReference>
<sequence length="211" mass="23215">MSIEVLNESGEADVNEQMLIDVCSFALQAMDVHPDTEATITLVDEPTMADLHVRWMDLEGPTDVMSFPMDELTPGGGRPDATPLGAAMLGDIILCPAFDRRQAEMAGHDLAHELALLTVHGVLHLLGYDHIQPADEREMFALQNEILADWYDSMTARGVEYQPKPTGAHAFPSAADREELDRLMREREAQHADPHSPHGTNGPNAPTQNEN</sequence>
<dbReference type="NCBIfam" id="TIGR00043">
    <property type="entry name" value="rRNA maturation RNase YbeY"/>
    <property type="match status" value="1"/>
</dbReference>
<dbReference type="EC" id="3.1.-.-" evidence="9"/>
<comment type="function">
    <text evidence="9">Single strand-specific metallo-endoribonuclease involved in late-stage 70S ribosome quality control and in maturation of the 3' terminus of the 16S rRNA.</text>
</comment>
<accession>A0A269PFM0</accession>
<evidence type="ECO:0000313" key="11">
    <source>
        <dbReference type="EMBL" id="PAJ71025.1"/>
    </source>
</evidence>
<reference evidence="11 13" key="2">
    <citation type="submission" date="2017-08" db="EMBL/GenBank/DDBJ databases">
        <authorList>
            <person name="de Groot N.N."/>
        </authorList>
    </citation>
    <scope>NUCLEOTIDE SEQUENCE [LARGE SCALE GENOMIC DNA]</scope>
    <source>
        <strain evidence="11 13">NBT06-6</strain>
    </source>
</reference>
<reference evidence="12 14" key="1">
    <citation type="submission" date="2017-08" db="EMBL/GenBank/DDBJ databases">
        <title>Whole genome sequences of 6 clinical strains closest to Corynebacterium imitans.</title>
        <authorList>
            <person name="Bernier A.-M."/>
            <person name="Burdz T."/>
            <person name="Bernard K."/>
        </authorList>
    </citation>
    <scope>NUCLEOTIDE SEQUENCE [LARGE SCALE GENOMIC DNA]</scope>
    <source>
        <strain evidence="12 14">NML93-0607</strain>
    </source>
</reference>
<evidence type="ECO:0000256" key="9">
    <source>
        <dbReference type="HAMAP-Rule" id="MF_00009"/>
    </source>
</evidence>